<evidence type="ECO:0000256" key="3">
    <source>
        <dbReference type="ARBA" id="ARBA00011060"/>
    </source>
</evidence>
<reference evidence="7 8" key="1">
    <citation type="submission" date="2016-07" db="EMBL/GenBank/DDBJ databases">
        <title>Pervasive Adenine N6-methylation of Active Genes in Fungi.</title>
        <authorList>
            <consortium name="DOE Joint Genome Institute"/>
            <person name="Mondo S.J."/>
            <person name="Dannebaum R.O."/>
            <person name="Kuo R.C."/>
            <person name="Labutti K."/>
            <person name="Haridas S."/>
            <person name="Kuo A."/>
            <person name="Salamov A."/>
            <person name="Ahrendt S.R."/>
            <person name="Lipzen A."/>
            <person name="Sullivan W."/>
            <person name="Andreopoulos W.B."/>
            <person name="Clum A."/>
            <person name="Lindquist E."/>
            <person name="Daum C."/>
            <person name="Ramamoorthy G.K."/>
            <person name="Gryganskyi A."/>
            <person name="Culley D."/>
            <person name="Magnuson J.K."/>
            <person name="James T.Y."/>
            <person name="O'Malley M.A."/>
            <person name="Stajich J.E."/>
            <person name="Spatafora J.W."/>
            <person name="Visel A."/>
            <person name="Grigoriev I.V."/>
        </authorList>
    </citation>
    <scope>NUCLEOTIDE SEQUENCE [LARGE SCALE GENOMIC DNA]</scope>
    <source>
        <strain evidence="7 8">NRRL 2496</strain>
    </source>
</reference>
<sequence length="303" mass="35720">MEDQADLLAEKTLRAKCSAGMYNFSPKARNMRRRLDNLESLLVEAYSLPRRDPRKMTVRNRMSESIQEFTLHAFQVDGYRCRLPFIRLFFSILLPNKDKPSSHEILFIPEWDSSAQSDQQEQEDGIFKYPLILFRATDKAMHVVEQWLEQAFDCYLVNLSFQRPVMEGLLEDWKFHLVDTPPTEDMRIKVPNSRQKEIAGVTIEYEFKEAELSQLRFTFGIKQIIDIHKKLSDNKLTLIEALESHLHRVVRIKVWKLKMARITLDDFSIQHDGTLKFINGLPRTNLIRYLKRLTSLEQSDSRK</sequence>
<evidence type="ECO:0000313" key="7">
    <source>
        <dbReference type="EMBL" id="ORY93219.1"/>
    </source>
</evidence>
<evidence type="ECO:0000256" key="6">
    <source>
        <dbReference type="ARBA" id="ARBA00023328"/>
    </source>
</evidence>
<dbReference type="EMBL" id="MCGN01000009">
    <property type="protein sequence ID" value="ORY93219.1"/>
    <property type="molecule type" value="Genomic_DNA"/>
</dbReference>
<comment type="subcellular location">
    <subcellularLocation>
        <location evidence="2">Chromosome</location>
        <location evidence="2">Centromere</location>
    </subcellularLocation>
    <subcellularLocation>
        <location evidence="1">Nucleus</location>
    </subcellularLocation>
</comment>
<keyword evidence="5" id="KW-0539">Nucleus</keyword>
<keyword evidence="6" id="KW-0137">Centromere</keyword>
<evidence type="ECO:0000256" key="5">
    <source>
        <dbReference type="ARBA" id="ARBA00023242"/>
    </source>
</evidence>
<comment type="caution">
    <text evidence="7">The sequence shown here is derived from an EMBL/GenBank/DDBJ whole genome shotgun (WGS) entry which is preliminary data.</text>
</comment>
<dbReference type="PANTHER" id="PTHR31740">
    <property type="entry name" value="CENTROMERE PROTEIN L"/>
    <property type="match status" value="1"/>
</dbReference>
<dbReference type="PANTHER" id="PTHR31740:SF2">
    <property type="entry name" value="CENTROMERE PROTEIN L"/>
    <property type="match status" value="1"/>
</dbReference>
<dbReference type="InParanoid" id="A0A1X2H482"/>
<comment type="similarity">
    <text evidence="3">Belongs to the CENP-L/IML3 family.</text>
</comment>
<organism evidence="7 8">
    <name type="scientific">Syncephalastrum racemosum</name>
    <name type="common">Filamentous fungus</name>
    <dbReference type="NCBI Taxonomy" id="13706"/>
    <lineage>
        <taxon>Eukaryota</taxon>
        <taxon>Fungi</taxon>
        <taxon>Fungi incertae sedis</taxon>
        <taxon>Mucoromycota</taxon>
        <taxon>Mucoromycotina</taxon>
        <taxon>Mucoromycetes</taxon>
        <taxon>Mucorales</taxon>
        <taxon>Syncephalastraceae</taxon>
        <taxon>Syncephalastrum</taxon>
    </lineage>
</organism>
<name>A0A1X2H482_SYNRA</name>
<dbReference type="OMA" id="ENTTHVK"/>
<evidence type="ECO:0000256" key="1">
    <source>
        <dbReference type="ARBA" id="ARBA00004123"/>
    </source>
</evidence>
<dbReference type="GO" id="GO:0005634">
    <property type="term" value="C:nucleus"/>
    <property type="evidence" value="ECO:0007669"/>
    <property type="project" value="UniProtKB-SubCell"/>
</dbReference>
<dbReference type="GO" id="GO:0000775">
    <property type="term" value="C:chromosome, centromeric region"/>
    <property type="evidence" value="ECO:0007669"/>
    <property type="project" value="UniProtKB-SubCell"/>
</dbReference>
<dbReference type="Pfam" id="PF13092">
    <property type="entry name" value="CENP-L"/>
    <property type="match status" value="1"/>
</dbReference>
<evidence type="ECO:0000256" key="4">
    <source>
        <dbReference type="ARBA" id="ARBA00022454"/>
    </source>
</evidence>
<accession>A0A1X2H482</accession>
<dbReference type="AlphaFoldDB" id="A0A1X2H482"/>
<gene>
    <name evidence="7" type="ORF">BCR43DRAFT_526814</name>
</gene>
<evidence type="ECO:0000256" key="2">
    <source>
        <dbReference type="ARBA" id="ARBA00004584"/>
    </source>
</evidence>
<proteinExistence type="inferred from homology"/>
<keyword evidence="4" id="KW-0158">Chromosome</keyword>
<dbReference type="Proteomes" id="UP000242180">
    <property type="component" value="Unassembled WGS sequence"/>
</dbReference>
<evidence type="ECO:0000313" key="8">
    <source>
        <dbReference type="Proteomes" id="UP000242180"/>
    </source>
</evidence>
<keyword evidence="8" id="KW-1185">Reference proteome</keyword>
<dbReference type="InterPro" id="IPR025204">
    <property type="entry name" value="CENP-L"/>
</dbReference>
<protein>
    <submittedName>
        <fullName evidence="7">Uncharacterized protein</fullName>
    </submittedName>
</protein>
<dbReference type="STRING" id="13706.A0A1X2H482"/>